<comment type="caution">
    <text evidence="1">The sequence shown here is derived from an EMBL/GenBank/DDBJ whole genome shotgun (WGS) entry which is preliminary data.</text>
</comment>
<evidence type="ECO:0000313" key="1">
    <source>
        <dbReference type="EMBL" id="MDR7212206.1"/>
    </source>
</evidence>
<dbReference type="RefSeq" id="WP_310283664.1">
    <property type="nucleotide sequence ID" value="NZ_JAVDWQ010000019.1"/>
</dbReference>
<dbReference type="Proteomes" id="UP001269081">
    <property type="component" value="Unassembled WGS sequence"/>
</dbReference>
<evidence type="ECO:0008006" key="3">
    <source>
        <dbReference type="Google" id="ProtNLM"/>
    </source>
</evidence>
<keyword evidence="2" id="KW-1185">Reference proteome</keyword>
<protein>
    <recommendedName>
        <fullName evidence="3">DUF4296 domain-containing protein</fullName>
    </recommendedName>
</protein>
<gene>
    <name evidence="1" type="ORF">J2W48_004163</name>
</gene>
<accession>A0ABU1YFJ9</accession>
<proteinExistence type="predicted"/>
<evidence type="ECO:0000313" key="2">
    <source>
        <dbReference type="Proteomes" id="UP001269081"/>
    </source>
</evidence>
<name>A0ABU1YFJ9_9FLAO</name>
<sequence length="86" mass="10109">MKRILIIIVLFTIFLSCKKEESKESTKLQITKANDMNVNSIDTTKKIIEQQVLHGYAIKEAGLDMQSDYNYKKEDYDVIKKYQLIF</sequence>
<reference evidence="1 2" key="1">
    <citation type="submission" date="2023-07" db="EMBL/GenBank/DDBJ databases">
        <title>Sorghum-associated microbial communities from plants grown in Nebraska, USA.</title>
        <authorList>
            <person name="Schachtman D."/>
        </authorList>
    </citation>
    <scope>NUCLEOTIDE SEQUENCE [LARGE SCALE GENOMIC DNA]</scope>
    <source>
        <strain evidence="1 2">4129</strain>
    </source>
</reference>
<dbReference type="PROSITE" id="PS51257">
    <property type="entry name" value="PROKAR_LIPOPROTEIN"/>
    <property type="match status" value="1"/>
</dbReference>
<organism evidence="1 2">
    <name type="scientific">Flavobacterium piscis</name>
    <dbReference type="NCBI Taxonomy" id="1114874"/>
    <lineage>
        <taxon>Bacteria</taxon>
        <taxon>Pseudomonadati</taxon>
        <taxon>Bacteroidota</taxon>
        <taxon>Flavobacteriia</taxon>
        <taxon>Flavobacteriales</taxon>
        <taxon>Flavobacteriaceae</taxon>
        <taxon>Flavobacterium</taxon>
    </lineage>
</organism>
<dbReference type="EMBL" id="JAVDWQ010000019">
    <property type="protein sequence ID" value="MDR7212206.1"/>
    <property type="molecule type" value="Genomic_DNA"/>
</dbReference>